<dbReference type="OrthoDB" id="10261753at2759"/>
<dbReference type="InterPro" id="IPR038511">
    <property type="entry name" value="TAP42/TAP46-like_sf"/>
</dbReference>
<evidence type="ECO:0000313" key="2">
    <source>
        <dbReference type="EMBL" id="RDW23987.1"/>
    </source>
</evidence>
<dbReference type="Proteomes" id="UP000256601">
    <property type="component" value="Unassembled WGS sequence"/>
</dbReference>
<dbReference type="InterPro" id="IPR007304">
    <property type="entry name" value="TAP46-like"/>
</dbReference>
<dbReference type="AlphaFoldDB" id="A0A371C0W4"/>
<feature type="compositionally biased region" description="Basic and acidic residues" evidence="1">
    <location>
        <begin position="351"/>
        <end position="361"/>
    </location>
</feature>
<organism evidence="2 3">
    <name type="scientific">Yarrowia lipolytica</name>
    <name type="common">Candida lipolytica</name>
    <dbReference type="NCBI Taxonomy" id="4952"/>
    <lineage>
        <taxon>Eukaryota</taxon>
        <taxon>Fungi</taxon>
        <taxon>Dikarya</taxon>
        <taxon>Ascomycota</taxon>
        <taxon>Saccharomycotina</taxon>
        <taxon>Dipodascomycetes</taxon>
        <taxon>Dipodascales</taxon>
        <taxon>Dipodascales incertae sedis</taxon>
        <taxon>Yarrowia</taxon>
    </lineage>
</organism>
<dbReference type="VEuPathDB" id="FungiDB:YALI0_A09790g"/>
<reference evidence="2 3" key="1">
    <citation type="submission" date="2018-07" db="EMBL/GenBank/DDBJ databases">
        <title>Draft Genome Assemblies for Five Robust Yarrowia lipolytica Strains Exhibiting High Lipid Production and Pentose Sugar Utilization and Sugar Alcohol Secretion from Undetoxified Lignocellulosic Biomass Hydrolysates.</title>
        <authorList>
            <consortium name="DOE Joint Genome Institute"/>
            <person name="Walker C."/>
            <person name="Ryu S."/>
            <person name="Na H."/>
            <person name="Zane M."/>
            <person name="LaButti K."/>
            <person name="Lipzen A."/>
            <person name="Haridas S."/>
            <person name="Barry K."/>
            <person name="Grigoriev I.V."/>
            <person name="Quarterman J."/>
            <person name="Slininger P."/>
            <person name="Dien B."/>
            <person name="Trinh C.T."/>
        </authorList>
    </citation>
    <scope>NUCLEOTIDE SEQUENCE [LARGE SCALE GENOMIC DNA]</scope>
    <source>
        <strain evidence="2 3">YB392</strain>
    </source>
</reference>
<dbReference type="GO" id="GO:1903432">
    <property type="term" value="P:regulation of TORC1 signaling"/>
    <property type="evidence" value="ECO:0007669"/>
    <property type="project" value="EnsemblFungi"/>
</dbReference>
<dbReference type="OMA" id="EYELCEA"/>
<name>A0A371C0W4_YARLL</name>
<dbReference type="Gene3D" id="1.25.40.540">
    <property type="entry name" value="TAP42-like family"/>
    <property type="match status" value="1"/>
</dbReference>
<accession>A0A371C0W4</accession>
<dbReference type="Pfam" id="PF04177">
    <property type="entry name" value="TAP42"/>
    <property type="match status" value="1"/>
</dbReference>
<sequence length="378" mass="43200">MSRTLKEEFQHSLDLIDTLKRSSHPFVSEEYQLQVKEVLESLDQCSKMISSLGIFSDNESWEDLKTNEIVYLTIPYHKALALERVRVQGAEDRKNLVYHQVKSYNDFLKSLDHYGLLPKTHASRLESFLAGQLTIENVASKVKELSDQLRPTDAAVFRAEKIAKHKAEKELEGKLNLLQKIEAKQKDPDAPNVDEDEVRDLRKEELKLYTLKSLNTLEMLSMEVQMLARAPSRPEPPIDLMRRAQAEQDQDGRERQIEDVTGYTDKLEKNPLTEAGRPILDSMGKINRPFKLVSTRQQLQSKVRGTGQYLPTMSVEDYLEEEKRRGGIIEGGGEIPSTEKSDNDMDDEAADRETMKAREWDEFVEANPKGSGNTMNMG</sequence>
<evidence type="ECO:0000256" key="1">
    <source>
        <dbReference type="SAM" id="MobiDB-lite"/>
    </source>
</evidence>
<dbReference type="GO" id="GO:0045943">
    <property type="term" value="P:positive regulation of transcription by RNA polymerase I"/>
    <property type="evidence" value="ECO:0007669"/>
    <property type="project" value="EnsemblFungi"/>
</dbReference>
<dbReference type="PANTHER" id="PTHR10933:SF9">
    <property type="entry name" value="IMMUNOGLOBULIN-BINDING PROTEIN 1"/>
    <property type="match status" value="1"/>
</dbReference>
<dbReference type="GO" id="GO:0005829">
    <property type="term" value="C:cytosol"/>
    <property type="evidence" value="ECO:0007669"/>
    <property type="project" value="EnsemblFungi"/>
</dbReference>
<evidence type="ECO:0000313" key="3">
    <source>
        <dbReference type="Proteomes" id="UP000256601"/>
    </source>
</evidence>
<dbReference type="VEuPathDB" id="FungiDB:YALI1_A09576g"/>
<protein>
    <submittedName>
        <fullName evidence="2">TAP42-like protein</fullName>
    </submittedName>
</protein>
<feature type="region of interest" description="Disordered" evidence="1">
    <location>
        <begin position="325"/>
        <end position="378"/>
    </location>
</feature>
<dbReference type="PANTHER" id="PTHR10933">
    <property type="entry name" value="IMMUNOGLOBULIN-BINDING PROTEIN 1"/>
    <property type="match status" value="1"/>
</dbReference>
<dbReference type="GO" id="GO:0000159">
    <property type="term" value="C:protein phosphatase type 2A complex"/>
    <property type="evidence" value="ECO:0007669"/>
    <property type="project" value="EnsemblFungi"/>
</dbReference>
<dbReference type="GO" id="GO:0035303">
    <property type="term" value="P:regulation of dephosphorylation"/>
    <property type="evidence" value="ECO:0007669"/>
    <property type="project" value="TreeGrafter"/>
</dbReference>
<gene>
    <name evidence="2" type="ORF">B0I71DRAFT_135028</name>
</gene>
<dbReference type="GO" id="GO:0051721">
    <property type="term" value="F:protein phosphatase 2A binding"/>
    <property type="evidence" value="ECO:0007669"/>
    <property type="project" value="TreeGrafter"/>
</dbReference>
<dbReference type="EMBL" id="KZ859055">
    <property type="protein sequence ID" value="RDW23987.1"/>
    <property type="molecule type" value="Genomic_DNA"/>
</dbReference>
<proteinExistence type="predicted"/>